<evidence type="ECO:0000313" key="1">
    <source>
        <dbReference type="EMBL" id="MFC3899107.1"/>
    </source>
</evidence>
<keyword evidence="2" id="KW-1185">Reference proteome</keyword>
<dbReference type="RefSeq" id="WP_382381125.1">
    <property type="nucleotide sequence ID" value="NZ_JBHRZI010000057.1"/>
</dbReference>
<sequence length="58" mass="5996">MSVVMLDLLPPSAAVAVGGTLEQSEPPIAADAVVMVDDVEVLGAYNRCNCTASDDNPY</sequence>
<name>A0ABV8CAK3_9PSEU</name>
<gene>
    <name evidence="1" type="ORF">ACFOWZ_47240</name>
</gene>
<proteinExistence type="predicted"/>
<organism evidence="1 2">
    <name type="scientific">Lentzea rhizosphaerae</name>
    <dbReference type="NCBI Taxonomy" id="2041025"/>
    <lineage>
        <taxon>Bacteria</taxon>
        <taxon>Bacillati</taxon>
        <taxon>Actinomycetota</taxon>
        <taxon>Actinomycetes</taxon>
        <taxon>Pseudonocardiales</taxon>
        <taxon>Pseudonocardiaceae</taxon>
        <taxon>Lentzea</taxon>
    </lineage>
</organism>
<accession>A0ABV8CAK3</accession>
<dbReference type="Proteomes" id="UP001595690">
    <property type="component" value="Unassembled WGS sequence"/>
</dbReference>
<dbReference type="EMBL" id="JBHRZI010000057">
    <property type="protein sequence ID" value="MFC3899107.1"/>
    <property type="molecule type" value="Genomic_DNA"/>
</dbReference>
<reference evidence="2" key="1">
    <citation type="journal article" date="2019" name="Int. J. Syst. Evol. Microbiol.">
        <title>The Global Catalogue of Microorganisms (GCM) 10K type strain sequencing project: providing services to taxonomists for standard genome sequencing and annotation.</title>
        <authorList>
            <consortium name="The Broad Institute Genomics Platform"/>
            <consortium name="The Broad Institute Genome Sequencing Center for Infectious Disease"/>
            <person name="Wu L."/>
            <person name="Ma J."/>
        </authorList>
    </citation>
    <scope>NUCLEOTIDE SEQUENCE [LARGE SCALE GENOMIC DNA]</scope>
    <source>
        <strain evidence="2">CGMCC 4.7405</strain>
    </source>
</reference>
<protein>
    <recommendedName>
        <fullName evidence="3">Secreted protein</fullName>
    </recommendedName>
</protein>
<comment type="caution">
    <text evidence="1">The sequence shown here is derived from an EMBL/GenBank/DDBJ whole genome shotgun (WGS) entry which is preliminary data.</text>
</comment>
<evidence type="ECO:0000313" key="2">
    <source>
        <dbReference type="Proteomes" id="UP001595690"/>
    </source>
</evidence>
<evidence type="ECO:0008006" key="3">
    <source>
        <dbReference type="Google" id="ProtNLM"/>
    </source>
</evidence>